<dbReference type="Pfam" id="PF01075">
    <property type="entry name" value="Glyco_transf_9"/>
    <property type="match status" value="1"/>
</dbReference>
<proteinExistence type="predicted"/>
<evidence type="ECO:0000313" key="1">
    <source>
        <dbReference type="EMBL" id="AIA94380.1"/>
    </source>
</evidence>
<dbReference type="Gene3D" id="3.40.50.2000">
    <property type="entry name" value="Glycogen Phosphorylase B"/>
    <property type="match status" value="1"/>
</dbReference>
<organism evidence="1">
    <name type="scientific">uncultured Yersinia sp</name>
    <dbReference type="NCBI Taxonomy" id="454005"/>
    <lineage>
        <taxon>Bacteria</taxon>
        <taxon>Pseudomonadati</taxon>
        <taxon>Pseudomonadota</taxon>
        <taxon>Gammaproteobacteria</taxon>
        <taxon>Enterobacterales</taxon>
        <taxon>Yersiniaceae</taxon>
        <taxon>Yersinia</taxon>
        <taxon>environmental samples</taxon>
    </lineage>
</organism>
<dbReference type="InterPro" id="IPR002201">
    <property type="entry name" value="Glyco_trans_9"/>
</dbReference>
<accession>A0A060CMR4</accession>
<sequence>MGYVVIQPIARWAFKNWSILSYRQLINYLIQRGECVVVTGGRSEAEFSAIQDIVHGCQPSERIINLAGKLEIPELAAL</sequence>
<feature type="non-terminal residue" evidence="1">
    <location>
        <position position="78"/>
    </location>
</feature>
<reference evidence="1" key="1">
    <citation type="journal article" date="2013" name="Environ. Microbiol.">
        <title>Seasonally variable intestinal metagenomes of the red palm weevil (Rhynchophorus ferrugineus).</title>
        <authorList>
            <person name="Jia S."/>
            <person name="Zhang X."/>
            <person name="Zhang G."/>
            <person name="Yin A."/>
            <person name="Zhang S."/>
            <person name="Li F."/>
            <person name="Wang L."/>
            <person name="Zhao D."/>
            <person name="Yun Q."/>
            <person name="Tala"/>
            <person name="Wang J."/>
            <person name="Sun G."/>
            <person name="Baabdullah M."/>
            <person name="Yu X."/>
            <person name="Hu S."/>
            <person name="Al-Mssallem I.S."/>
            <person name="Yu J."/>
        </authorList>
    </citation>
    <scope>NUCLEOTIDE SEQUENCE</scope>
</reference>
<dbReference type="EMBL" id="KF127027">
    <property type="protein sequence ID" value="AIA94380.1"/>
    <property type="molecule type" value="Genomic_DNA"/>
</dbReference>
<dbReference type="GO" id="GO:0016757">
    <property type="term" value="F:glycosyltransferase activity"/>
    <property type="evidence" value="ECO:0007669"/>
    <property type="project" value="InterPro"/>
</dbReference>
<dbReference type="AlphaFoldDB" id="A0A060CMR4"/>
<dbReference type="SUPFAM" id="SSF53756">
    <property type="entry name" value="UDP-Glycosyltransferase/glycogen phosphorylase"/>
    <property type="match status" value="1"/>
</dbReference>
<protein>
    <submittedName>
        <fullName evidence="1">Glyco_transf_9</fullName>
    </submittedName>
</protein>
<name>A0A060CMR4_9GAMM</name>